<dbReference type="HOGENOM" id="CLU_2054741_0_0_5"/>
<name>D5RTD2_9PROT</name>
<dbReference type="EMBL" id="ADVL01000790">
    <property type="protein sequence ID" value="EFH09424.1"/>
    <property type="molecule type" value="Genomic_DNA"/>
</dbReference>
<evidence type="ECO:0000313" key="3">
    <source>
        <dbReference type="Proteomes" id="UP000005324"/>
    </source>
</evidence>
<reference evidence="2 3" key="1">
    <citation type="submission" date="2010-04" db="EMBL/GenBank/DDBJ databases">
        <authorList>
            <person name="Qin X."/>
            <person name="Bachman B."/>
            <person name="Battles P."/>
            <person name="Bell A."/>
            <person name="Bess C."/>
            <person name="Bickham C."/>
            <person name="Chaboub L."/>
            <person name="Chen D."/>
            <person name="Coyle M."/>
            <person name="Deiros D.R."/>
            <person name="Dinh H."/>
            <person name="Forbes L."/>
            <person name="Fowler G."/>
            <person name="Francisco L."/>
            <person name="Fu Q."/>
            <person name="Gubbala S."/>
            <person name="Hale W."/>
            <person name="Han Y."/>
            <person name="Hemphill L."/>
            <person name="Highlander S.K."/>
            <person name="Hirani K."/>
            <person name="Hogues M."/>
            <person name="Jackson L."/>
            <person name="Jakkamsetti A."/>
            <person name="Javaid M."/>
            <person name="Jiang H."/>
            <person name="Korchina V."/>
            <person name="Kovar C."/>
            <person name="Lara F."/>
            <person name="Lee S."/>
            <person name="Mata R."/>
            <person name="Mathew T."/>
            <person name="Moen C."/>
            <person name="Morales K."/>
            <person name="Munidasa M."/>
            <person name="Nazareth L."/>
            <person name="Ngo R."/>
            <person name="Nguyen L."/>
            <person name="Okwuonu G."/>
            <person name="Ongeri F."/>
            <person name="Patil S."/>
            <person name="Petrosino J."/>
            <person name="Pham C."/>
            <person name="Pham P."/>
            <person name="Pu L.-L."/>
            <person name="Puazo M."/>
            <person name="Raj R."/>
            <person name="Reid J."/>
            <person name="Rouhana J."/>
            <person name="Saada N."/>
            <person name="Shang Y."/>
            <person name="Simmons D."/>
            <person name="Thornton R."/>
            <person name="Warren J."/>
            <person name="Weissenberger G."/>
            <person name="Zhang J."/>
            <person name="Zhang L."/>
            <person name="Zhou C."/>
            <person name="Zhu D."/>
            <person name="Muzny D."/>
            <person name="Worley K."/>
            <person name="Gibbs R."/>
        </authorList>
    </citation>
    <scope>NUCLEOTIDE SEQUENCE [LARGE SCALE GENOMIC DNA]</scope>
    <source>
        <strain evidence="2 3">ATCC 49957</strain>
    </source>
</reference>
<feature type="compositionally biased region" description="Low complexity" evidence="1">
    <location>
        <begin position="7"/>
        <end position="17"/>
    </location>
</feature>
<sequence>MARKAPRPSAKPAAGAPIKSRKALQRLAELASKPSPPDRMRREVEGMVKAWLEGAEEERRIEVRDSLEEMQGEIAAGIEAAAEMMDEIEAEDEAGRRHATSALQALRAAREALQGARAGLA</sequence>
<keyword evidence="3" id="KW-1185">Reference proteome</keyword>
<dbReference type="AlphaFoldDB" id="D5RTD2"/>
<proteinExistence type="predicted"/>
<organism evidence="2 3">
    <name type="scientific">Pseudoroseomonas cervicalis ATCC 49957</name>
    <dbReference type="NCBI Taxonomy" id="525371"/>
    <lineage>
        <taxon>Bacteria</taxon>
        <taxon>Pseudomonadati</taxon>
        <taxon>Pseudomonadota</taxon>
        <taxon>Alphaproteobacteria</taxon>
        <taxon>Acetobacterales</taxon>
        <taxon>Roseomonadaceae</taxon>
        <taxon>Roseomonas</taxon>
    </lineage>
</organism>
<comment type="caution">
    <text evidence="2">The sequence shown here is derived from an EMBL/GenBank/DDBJ whole genome shotgun (WGS) entry which is preliminary data.</text>
</comment>
<dbReference type="Proteomes" id="UP000005324">
    <property type="component" value="Unassembled WGS sequence"/>
</dbReference>
<protein>
    <submittedName>
        <fullName evidence="2">Uncharacterized protein</fullName>
    </submittedName>
</protein>
<dbReference type="OrthoDB" id="10010492at2"/>
<dbReference type="RefSeq" id="WP_007003374.1">
    <property type="nucleotide sequence ID" value="NZ_GG770777.1"/>
</dbReference>
<gene>
    <name evidence="2" type="ORF">HMPREF0731_4344</name>
</gene>
<evidence type="ECO:0000313" key="2">
    <source>
        <dbReference type="EMBL" id="EFH09424.1"/>
    </source>
</evidence>
<evidence type="ECO:0000256" key="1">
    <source>
        <dbReference type="SAM" id="MobiDB-lite"/>
    </source>
</evidence>
<accession>D5RTD2</accession>
<feature type="region of interest" description="Disordered" evidence="1">
    <location>
        <begin position="1"/>
        <end position="20"/>
    </location>
</feature>